<organism evidence="1 2">
    <name type="scientific">Solanum pennellii</name>
    <name type="common">Tomato</name>
    <name type="synonym">Lycopersicon pennellii</name>
    <dbReference type="NCBI Taxonomy" id="28526"/>
    <lineage>
        <taxon>Eukaryota</taxon>
        <taxon>Viridiplantae</taxon>
        <taxon>Streptophyta</taxon>
        <taxon>Embryophyta</taxon>
        <taxon>Tracheophyta</taxon>
        <taxon>Spermatophyta</taxon>
        <taxon>Magnoliopsida</taxon>
        <taxon>eudicotyledons</taxon>
        <taxon>Gunneridae</taxon>
        <taxon>Pentapetalae</taxon>
        <taxon>asterids</taxon>
        <taxon>lamiids</taxon>
        <taxon>Solanales</taxon>
        <taxon>Solanaceae</taxon>
        <taxon>Solanoideae</taxon>
        <taxon>Solaneae</taxon>
        <taxon>Solanum</taxon>
        <taxon>Solanum subgen. Lycopersicon</taxon>
    </lineage>
</organism>
<evidence type="ECO:0000313" key="1">
    <source>
        <dbReference type="Proteomes" id="UP000694930"/>
    </source>
</evidence>
<evidence type="ECO:0000313" key="2">
    <source>
        <dbReference type="RefSeq" id="XP_015060363.1"/>
    </source>
</evidence>
<dbReference type="GeneID" id="107006285"/>
<reference evidence="1" key="1">
    <citation type="journal article" date="2014" name="Nat. Genet.">
        <title>The genome of the stress-tolerant wild tomato species Solanum pennellii.</title>
        <authorList>
            <person name="Bolger A."/>
            <person name="Scossa F."/>
            <person name="Bolger M.E."/>
            <person name="Lanz C."/>
            <person name="Maumus F."/>
            <person name="Tohge T."/>
            <person name="Quesneville H."/>
            <person name="Alseekh S."/>
            <person name="Sorensen I."/>
            <person name="Lichtenstein G."/>
            <person name="Fich E.A."/>
            <person name="Conte M."/>
            <person name="Keller H."/>
            <person name="Schneeberger K."/>
            <person name="Schwacke R."/>
            <person name="Ofner I."/>
            <person name="Vrebalov J."/>
            <person name="Xu Y."/>
            <person name="Osorio S."/>
            <person name="Aflitos S.A."/>
            <person name="Schijlen E."/>
            <person name="Jimenez-Gomez J.M."/>
            <person name="Ryngajllo M."/>
            <person name="Kimura S."/>
            <person name="Kumar R."/>
            <person name="Koenig D."/>
            <person name="Headland L.R."/>
            <person name="Maloof J.N."/>
            <person name="Sinha N."/>
            <person name="van Ham R.C."/>
            <person name="Lankhorst R.K."/>
            <person name="Mao L."/>
            <person name="Vogel A."/>
            <person name="Arsova B."/>
            <person name="Panstruga R."/>
            <person name="Fei Z."/>
            <person name="Rose J.K."/>
            <person name="Zamir D."/>
            <person name="Carrari F."/>
            <person name="Giovannoni J.J."/>
            <person name="Weigel D."/>
            <person name="Usadel B."/>
            <person name="Fernie A.R."/>
        </authorList>
    </citation>
    <scope>NUCLEOTIDE SEQUENCE [LARGE SCALE GENOMIC DNA]</scope>
    <source>
        <strain evidence="1">cv. LA0716</strain>
    </source>
</reference>
<gene>
    <name evidence="2" type="primary">LOC107006285</name>
</gene>
<dbReference type="RefSeq" id="XP_015060363.1">
    <property type="nucleotide sequence ID" value="XM_015204877.1"/>
</dbReference>
<keyword evidence="1" id="KW-1185">Reference proteome</keyword>
<name>A0ABM1FQT4_SOLPN</name>
<accession>A0ABM1FQT4</accession>
<sequence>MNLDAELAGRKRVTQLHELEELRIHVYDNAKVYKEKTKRWHDKHIVLPTFHPGQLVLLFNSRLKMFQGKLQSKWSGVPEEILDYMAPFYLEVLGITRTKGLDTDLGPTITTAKRH</sequence>
<protein>
    <submittedName>
        <fullName evidence="2">Uncharacterized protein LOC107006285</fullName>
    </submittedName>
</protein>
<proteinExistence type="predicted"/>
<reference evidence="2" key="2">
    <citation type="submission" date="2025-08" db="UniProtKB">
        <authorList>
            <consortium name="RefSeq"/>
        </authorList>
    </citation>
    <scope>IDENTIFICATION</scope>
</reference>
<dbReference type="Proteomes" id="UP000694930">
    <property type="component" value="Chromosome 12"/>
</dbReference>